<dbReference type="Pfam" id="PF08939">
    <property type="entry name" value="Bles03"/>
    <property type="match status" value="1"/>
</dbReference>
<evidence type="ECO:0000313" key="3">
    <source>
        <dbReference type="EMBL" id="GKZ22108.1"/>
    </source>
</evidence>
<evidence type="ECO:0000313" key="4">
    <source>
        <dbReference type="Proteomes" id="UP001143548"/>
    </source>
</evidence>
<dbReference type="PANTHER" id="PTHR31977">
    <property type="entry name" value="UPF0696 PROTEIN C11ORF68"/>
    <property type="match status" value="1"/>
</dbReference>
<gene>
    <name evidence="3" type="ORF">AbraCBS73388_008045</name>
</gene>
<dbReference type="AlphaFoldDB" id="A0A9W5YQL8"/>
<dbReference type="InterPro" id="IPR015034">
    <property type="entry name" value="Bles03"/>
</dbReference>
<dbReference type="Gene3D" id="3.30.760.10">
    <property type="entry name" value="RNA Cap, Translation Initiation Factor Eif4e"/>
    <property type="match status" value="1"/>
</dbReference>
<reference evidence="3" key="1">
    <citation type="submission" date="2022-07" db="EMBL/GenBank/DDBJ databases">
        <title>Taxonomy of Aspergillus series Nigri: significant species reduction supported by multi-species coalescent approaches.</title>
        <authorList>
            <person name="Bian C."/>
            <person name="Kusuya Y."/>
            <person name="Sklenar F."/>
            <person name="D'hooge E."/>
            <person name="Yaguchi T."/>
            <person name="Takahashi H."/>
            <person name="Hubka V."/>
        </authorList>
    </citation>
    <scope>NUCLEOTIDE SEQUENCE</scope>
    <source>
        <strain evidence="3">CBS 733.88</strain>
    </source>
</reference>
<evidence type="ECO:0008006" key="5">
    <source>
        <dbReference type="Google" id="ProtNLM"/>
    </source>
</evidence>
<accession>A0A9W5YQL8</accession>
<dbReference type="Proteomes" id="UP001143548">
    <property type="component" value="Unassembled WGS sequence"/>
</dbReference>
<feature type="region of interest" description="Disordered" evidence="2">
    <location>
        <begin position="196"/>
        <end position="215"/>
    </location>
</feature>
<feature type="region of interest" description="Disordered" evidence="2">
    <location>
        <begin position="77"/>
        <end position="155"/>
    </location>
</feature>
<organism evidence="3 4">
    <name type="scientific">Aspergillus brasiliensis</name>
    <dbReference type="NCBI Taxonomy" id="319629"/>
    <lineage>
        <taxon>Eukaryota</taxon>
        <taxon>Fungi</taxon>
        <taxon>Dikarya</taxon>
        <taxon>Ascomycota</taxon>
        <taxon>Pezizomycotina</taxon>
        <taxon>Eurotiomycetes</taxon>
        <taxon>Eurotiomycetidae</taxon>
        <taxon>Eurotiales</taxon>
        <taxon>Aspergillaceae</taxon>
        <taxon>Aspergillus</taxon>
        <taxon>Aspergillus subgen. Circumdati</taxon>
    </lineage>
</organism>
<dbReference type="EMBL" id="BROQ01000047">
    <property type="protein sequence ID" value="GKZ22108.1"/>
    <property type="molecule type" value="Genomic_DNA"/>
</dbReference>
<comment type="caution">
    <text evidence="3">The sequence shown here is derived from an EMBL/GenBank/DDBJ whole genome shotgun (WGS) entry which is preliminary data.</text>
</comment>
<dbReference type="InterPro" id="IPR023398">
    <property type="entry name" value="TIF_eIF4e-like"/>
</dbReference>
<feature type="compositionally biased region" description="Low complexity" evidence="2">
    <location>
        <begin position="119"/>
        <end position="130"/>
    </location>
</feature>
<comment type="similarity">
    <text evidence="1">Belongs to the UPF0696 family.</text>
</comment>
<protein>
    <recommendedName>
        <fullName evidence="5">DUF1917 domain-containing protein</fullName>
    </recommendedName>
</protein>
<feature type="compositionally biased region" description="Low complexity" evidence="2">
    <location>
        <begin position="88"/>
        <end position="103"/>
    </location>
</feature>
<evidence type="ECO:0000256" key="1">
    <source>
        <dbReference type="ARBA" id="ARBA00010568"/>
    </source>
</evidence>
<evidence type="ECO:0000256" key="2">
    <source>
        <dbReference type="SAM" id="MobiDB-lite"/>
    </source>
</evidence>
<name>A0A9W5YQL8_9EURO</name>
<sequence length="366" mass="40330">MPDIPVPDLSDESSFYGLYSLHANIPQHQLTNPTGSEGETTRLEQEVTDFNTENYWRTVHAYSYNTIKYKVLSARQAMPSSPSPSPASEPEATQPIDSSTPGPSSNPPSTPIQAHDFDVPVTSTDTTPVRPNRPSPNEPISSFLARLPPSTTHSASATGQWIYVSSYSYQTPQADIKKLKADGAKELRAYEEKTAQIRAEHGKKPKRSQSQAGLSREITKLRMELERKLSALAKQTNVVSGKWMLFVSSEKVDEVWGVVAEATAKGELGFGAKVATAAATAAAVDDNENGVGSARKARLIAIYTKDFRDKADVERVLRKMVELKLVDVEKRPIYYKCDAYTHLDIMGNNAWGLRASMFSSRDFGKK</sequence>
<dbReference type="PANTHER" id="PTHR31977:SF1">
    <property type="entry name" value="UPF0696 PROTEIN C11ORF68"/>
    <property type="match status" value="1"/>
</dbReference>
<proteinExistence type="inferred from homology"/>
<dbReference type="SUPFAM" id="SSF55418">
    <property type="entry name" value="eIF4e-like"/>
    <property type="match status" value="1"/>
</dbReference>